<dbReference type="Pfam" id="PF01803">
    <property type="entry name" value="LIM_bind"/>
    <property type="match status" value="1"/>
</dbReference>
<keyword evidence="3" id="KW-1185">Reference proteome</keyword>
<feature type="compositionally biased region" description="Gly residues" evidence="1">
    <location>
        <begin position="495"/>
        <end position="515"/>
    </location>
</feature>
<dbReference type="Proteomes" id="UP000738325">
    <property type="component" value="Unassembled WGS sequence"/>
</dbReference>
<dbReference type="EMBL" id="JAAAIP010000596">
    <property type="protein sequence ID" value="KAG0314655.1"/>
    <property type="molecule type" value="Genomic_DNA"/>
</dbReference>
<reference evidence="2" key="1">
    <citation type="journal article" date="2020" name="Fungal Divers.">
        <title>Resolving the Mortierellaceae phylogeny through synthesis of multi-gene phylogenetics and phylogenomics.</title>
        <authorList>
            <person name="Vandepol N."/>
            <person name="Liber J."/>
            <person name="Desiro A."/>
            <person name="Na H."/>
            <person name="Kennedy M."/>
            <person name="Barry K."/>
            <person name="Grigoriev I.V."/>
            <person name="Miller A.N."/>
            <person name="O'Donnell K."/>
            <person name="Stajich J.E."/>
            <person name="Bonito G."/>
        </authorList>
    </citation>
    <scope>NUCLEOTIDE SEQUENCE</scope>
    <source>
        <strain evidence="2">REB-010B</strain>
    </source>
</reference>
<gene>
    <name evidence="2" type="ORF">BGZ99_007944</name>
</gene>
<organism evidence="2 3">
    <name type="scientific">Dissophora globulifera</name>
    <dbReference type="NCBI Taxonomy" id="979702"/>
    <lineage>
        <taxon>Eukaryota</taxon>
        <taxon>Fungi</taxon>
        <taxon>Fungi incertae sedis</taxon>
        <taxon>Mucoromycota</taxon>
        <taxon>Mortierellomycotina</taxon>
        <taxon>Mortierellomycetes</taxon>
        <taxon>Mortierellales</taxon>
        <taxon>Mortierellaceae</taxon>
        <taxon>Dissophora</taxon>
    </lineage>
</organism>
<sequence>MQPQGVAPMMMHVPQQPPVQQSLQDVGGADDRTSKALARISEFSRAFEFNGENQSLEYWQQFVSRFYGASGRFRYRLFQQIKGENKTVDVQTGESKSFELITASLPRFYLGNVEAGVKAMQLSIEPTLGPTTTSNVPLTIECPSVTLMSHYTNGSRVFTRGSIKVTFANDLKFDLLELTSLDFTEDGTLLTISDGASTATTADVKLEGKKKKGSSKRAAVPPKKLPPTIPETVVNEYGIAPKTMRLLEIADVSSKMNELILFSAHTKMGAIESLAMCAQQLRERQTVLRSRQLSIQSNSPILVNAFATPILVPQTLQQTNSANTPSTTGGAAGAGGGVAAAGAVTAAKKVLVRASASPRSVKRRPSAAISPSDSGQVSSPREFSAVEDMQGHPTNNAGTPTISHAVMNSAGYIHNNSSTSGAAGPGMMTGLKLELIGSPLQQPIAPASSMTSPVFTPSALTSAPSTSATPMARKGSKRIRTASVTPNMTAATITGAGGSEAAGGKGSNAPGGQGRGRSRKGSGRKDSGSKRKSSLAEGGKEATTYPLTASTATSSAITITTTAAAAVAATTTPVVGQAEGGSGVLSSSGGMHAPSPLVATRTIGPSGTGMMVHSGVAASPLGMGMGGNVALSKVKAANGMPMYVSGVSLMMAGPNGNHLQDGNGYFSQVGGRGGGGGGPMLMGPKGGMYGMLQGAVDLHGGGENMMVPGAGPGPMFSMGVQGAGPDHRPRPGQGPMMVASLEGMSAAQANAALLENMGVNHATG</sequence>
<feature type="region of interest" description="Disordered" evidence="1">
    <location>
        <begin position="580"/>
        <end position="604"/>
    </location>
</feature>
<protein>
    <submittedName>
        <fullName evidence="2">Uncharacterized protein</fullName>
    </submittedName>
</protein>
<evidence type="ECO:0000313" key="3">
    <source>
        <dbReference type="Proteomes" id="UP000738325"/>
    </source>
</evidence>
<proteinExistence type="predicted"/>
<dbReference type="PANTHER" id="PTHR10378">
    <property type="entry name" value="LIM DOMAIN-BINDING PROTEIN"/>
    <property type="match status" value="1"/>
</dbReference>
<feature type="region of interest" description="Disordered" evidence="1">
    <location>
        <begin position="207"/>
        <end position="227"/>
    </location>
</feature>
<dbReference type="AlphaFoldDB" id="A0A9P6RAR3"/>
<comment type="caution">
    <text evidence="2">The sequence shown here is derived from an EMBL/GenBank/DDBJ whole genome shotgun (WGS) entry which is preliminary data.</text>
</comment>
<dbReference type="OrthoDB" id="774557at2759"/>
<name>A0A9P6RAR3_9FUNG</name>
<accession>A0A9P6RAR3</accession>
<dbReference type="InterPro" id="IPR029005">
    <property type="entry name" value="LIM-bd/SEUSS"/>
</dbReference>
<feature type="compositionally biased region" description="Polar residues" evidence="1">
    <location>
        <begin position="369"/>
        <end position="381"/>
    </location>
</feature>
<feature type="region of interest" description="Disordered" evidence="1">
    <location>
        <begin position="355"/>
        <end position="384"/>
    </location>
</feature>
<evidence type="ECO:0000313" key="2">
    <source>
        <dbReference type="EMBL" id="KAG0314655.1"/>
    </source>
</evidence>
<feature type="compositionally biased region" description="Low complexity" evidence="1">
    <location>
        <begin position="456"/>
        <end position="472"/>
    </location>
</feature>
<feature type="region of interest" description="Disordered" evidence="1">
    <location>
        <begin position="447"/>
        <end position="541"/>
    </location>
</feature>
<evidence type="ECO:0000256" key="1">
    <source>
        <dbReference type="SAM" id="MobiDB-lite"/>
    </source>
</evidence>